<feature type="compositionally biased region" description="Basic and acidic residues" evidence="1">
    <location>
        <begin position="87"/>
        <end position="103"/>
    </location>
</feature>
<accession>A0A401THT6</accession>
<keyword evidence="3" id="KW-1185">Reference proteome</keyword>
<evidence type="ECO:0000313" key="3">
    <source>
        <dbReference type="Proteomes" id="UP000287033"/>
    </source>
</evidence>
<name>A0A401THT6_CHIPU</name>
<evidence type="ECO:0000256" key="1">
    <source>
        <dbReference type="SAM" id="MobiDB-lite"/>
    </source>
</evidence>
<feature type="non-terminal residue" evidence="2">
    <location>
        <position position="1"/>
    </location>
</feature>
<sequence>KGRETERDVTIFELVEIGPVLFLSLCRRLERDSNPRVRGKRIRCCLSSGDAIGHVSPANLWYLPSPHCSPSSCTSGPAIGWRRRPLRQHDLDPSRHQKERIDAAHPPTHRGGPSGFDPSGFDADQRTVRHLTAPDSTPPSRTPPPPQFPPNTLPSTTLDHAKSSTGPS</sequence>
<proteinExistence type="predicted"/>
<evidence type="ECO:0000313" key="2">
    <source>
        <dbReference type="EMBL" id="GCC42176.1"/>
    </source>
</evidence>
<feature type="compositionally biased region" description="Pro residues" evidence="1">
    <location>
        <begin position="136"/>
        <end position="152"/>
    </location>
</feature>
<comment type="caution">
    <text evidence="2">The sequence shown here is derived from an EMBL/GenBank/DDBJ whole genome shotgun (WGS) entry which is preliminary data.</text>
</comment>
<dbReference type="Proteomes" id="UP000287033">
    <property type="component" value="Unassembled WGS sequence"/>
</dbReference>
<dbReference type="EMBL" id="BEZZ01071590">
    <property type="protein sequence ID" value="GCC42176.1"/>
    <property type="molecule type" value="Genomic_DNA"/>
</dbReference>
<gene>
    <name evidence="2" type="ORF">chiPu_0026070</name>
</gene>
<dbReference type="AlphaFoldDB" id="A0A401THT6"/>
<protein>
    <submittedName>
        <fullName evidence="2">Uncharacterized protein</fullName>
    </submittedName>
</protein>
<feature type="region of interest" description="Disordered" evidence="1">
    <location>
        <begin position="68"/>
        <end position="168"/>
    </location>
</feature>
<feature type="compositionally biased region" description="Low complexity" evidence="1">
    <location>
        <begin position="68"/>
        <end position="77"/>
    </location>
</feature>
<reference evidence="2 3" key="1">
    <citation type="journal article" date="2018" name="Nat. Ecol. Evol.">
        <title>Shark genomes provide insights into elasmobranch evolution and the origin of vertebrates.</title>
        <authorList>
            <person name="Hara Y"/>
            <person name="Yamaguchi K"/>
            <person name="Onimaru K"/>
            <person name="Kadota M"/>
            <person name="Koyanagi M"/>
            <person name="Keeley SD"/>
            <person name="Tatsumi K"/>
            <person name="Tanaka K"/>
            <person name="Motone F"/>
            <person name="Kageyama Y"/>
            <person name="Nozu R"/>
            <person name="Adachi N"/>
            <person name="Nishimura O"/>
            <person name="Nakagawa R"/>
            <person name="Tanegashima C"/>
            <person name="Kiyatake I"/>
            <person name="Matsumoto R"/>
            <person name="Murakumo K"/>
            <person name="Nishida K"/>
            <person name="Terakita A"/>
            <person name="Kuratani S"/>
            <person name="Sato K"/>
            <person name="Hyodo S Kuraku.S."/>
        </authorList>
    </citation>
    <scope>NUCLEOTIDE SEQUENCE [LARGE SCALE GENOMIC DNA]</scope>
</reference>
<organism evidence="2 3">
    <name type="scientific">Chiloscyllium punctatum</name>
    <name type="common">Brownbanded bambooshark</name>
    <name type="synonym">Hemiscyllium punctatum</name>
    <dbReference type="NCBI Taxonomy" id="137246"/>
    <lineage>
        <taxon>Eukaryota</taxon>
        <taxon>Metazoa</taxon>
        <taxon>Chordata</taxon>
        <taxon>Craniata</taxon>
        <taxon>Vertebrata</taxon>
        <taxon>Chondrichthyes</taxon>
        <taxon>Elasmobranchii</taxon>
        <taxon>Galeomorphii</taxon>
        <taxon>Galeoidea</taxon>
        <taxon>Orectolobiformes</taxon>
        <taxon>Hemiscylliidae</taxon>
        <taxon>Chiloscyllium</taxon>
    </lineage>
</organism>